<accession>A0A7T0KKU4</accession>
<evidence type="ECO:0000259" key="1">
    <source>
        <dbReference type="Pfam" id="PF12146"/>
    </source>
</evidence>
<dbReference type="Proteomes" id="UP000594586">
    <property type="component" value="Chromosome"/>
</dbReference>
<protein>
    <submittedName>
        <fullName evidence="2">Alpha/beta hydrolase</fullName>
    </submittedName>
</protein>
<reference evidence="2 3" key="1">
    <citation type="submission" date="2020-11" db="EMBL/GenBank/DDBJ databases">
        <title>Corynebacterium sp. MC1420.</title>
        <authorList>
            <person name="Zhou J."/>
        </authorList>
    </citation>
    <scope>NUCLEOTIDE SEQUENCE [LARGE SCALE GENOMIC DNA]</scope>
    <source>
        <strain evidence="2 3">MC1420</strain>
    </source>
</reference>
<dbReference type="InterPro" id="IPR022742">
    <property type="entry name" value="Hydrolase_4"/>
</dbReference>
<dbReference type="KEGG" id="cqn:G7Y29_06755"/>
<evidence type="ECO:0000313" key="2">
    <source>
        <dbReference type="EMBL" id="QPK82583.1"/>
    </source>
</evidence>
<dbReference type="RefSeq" id="WP_165002541.1">
    <property type="nucleotide sequence ID" value="NZ_CP064955.1"/>
</dbReference>
<keyword evidence="2" id="KW-0378">Hydrolase</keyword>
<evidence type="ECO:0000313" key="3">
    <source>
        <dbReference type="Proteomes" id="UP000594586"/>
    </source>
</evidence>
<name>A0A7T0KKU4_9CORY</name>
<proteinExistence type="predicted"/>
<keyword evidence="3" id="KW-1185">Reference proteome</keyword>
<dbReference type="Gene3D" id="3.40.50.1820">
    <property type="entry name" value="alpha/beta hydrolase"/>
    <property type="match status" value="1"/>
</dbReference>
<dbReference type="GO" id="GO:0016787">
    <property type="term" value="F:hydrolase activity"/>
    <property type="evidence" value="ECO:0007669"/>
    <property type="project" value="UniProtKB-KW"/>
</dbReference>
<dbReference type="InterPro" id="IPR029058">
    <property type="entry name" value="AB_hydrolase_fold"/>
</dbReference>
<dbReference type="Pfam" id="PF12146">
    <property type="entry name" value="Hydrolase_4"/>
    <property type="match status" value="1"/>
</dbReference>
<organism evidence="2 3">
    <name type="scientific">Corynebacterium qintianiae</name>
    <dbReference type="NCBI Taxonomy" id="2709392"/>
    <lineage>
        <taxon>Bacteria</taxon>
        <taxon>Bacillati</taxon>
        <taxon>Actinomycetota</taxon>
        <taxon>Actinomycetes</taxon>
        <taxon>Mycobacteriales</taxon>
        <taxon>Corynebacteriaceae</taxon>
        <taxon>Corynebacterium</taxon>
    </lineage>
</organism>
<dbReference type="AlphaFoldDB" id="A0A7T0KKU4"/>
<dbReference type="EMBL" id="CP064955">
    <property type="protein sequence ID" value="QPK82583.1"/>
    <property type="molecule type" value="Genomic_DNA"/>
</dbReference>
<sequence length="331" mass="36437">MESNPGKFDNLEWSEDLLGAGYESTTLQFGDGQAVLVRALPDEPTGKPALLWVHGMSDYFFQTHVAEHFVQQGFPFYALDLRGCGRARTGDERWHYATDLSQYFPEITLATELLTSRHGSVIPFAHSTGGLIIALWADDVRRNDPAAHAKIAGIILNSPWLDMQYPRLAVAVMRPVVNFLGKRLPSILLPNAGGGTYGESISATAHGEWAFDTTMKPVEGHPKYLGWLRAIFEGHKRIHTGVNTGVPMLTLVSSHSYLSKPYSPAADTADTVLDVAQIRRWAPTLSPDSTVGVIDGARHDVFLSERHAREAAFAAADTWLGDLRTKTEEEN</sequence>
<gene>
    <name evidence="2" type="ORF">G7Y29_06755</name>
</gene>
<feature type="domain" description="Serine aminopeptidase S33" evidence="1">
    <location>
        <begin position="48"/>
        <end position="302"/>
    </location>
</feature>
<dbReference type="SUPFAM" id="SSF53474">
    <property type="entry name" value="alpha/beta-Hydrolases"/>
    <property type="match status" value="1"/>
</dbReference>